<keyword evidence="1" id="KW-0805">Transcription regulation</keyword>
<dbReference type="Pfam" id="PF00392">
    <property type="entry name" value="GntR"/>
    <property type="match status" value="1"/>
</dbReference>
<proteinExistence type="predicted"/>
<dbReference type="SMART" id="SM00345">
    <property type="entry name" value="HTH_GNTR"/>
    <property type="match status" value="1"/>
</dbReference>
<dbReference type="SUPFAM" id="SSF48008">
    <property type="entry name" value="GntR ligand-binding domain-like"/>
    <property type="match status" value="1"/>
</dbReference>
<dbReference type="Proteomes" id="UP001145799">
    <property type="component" value="Unassembled WGS sequence"/>
</dbReference>
<evidence type="ECO:0000313" key="5">
    <source>
        <dbReference type="EMBL" id="MDA1387000.1"/>
    </source>
</evidence>
<keyword evidence="2 6" id="KW-0238">DNA-binding</keyword>
<dbReference type="InterPro" id="IPR011711">
    <property type="entry name" value="GntR_C"/>
</dbReference>
<dbReference type="Pfam" id="PF07729">
    <property type="entry name" value="FCD"/>
    <property type="match status" value="1"/>
</dbReference>
<keyword evidence="8" id="KW-1185">Reference proteome</keyword>
<evidence type="ECO:0000256" key="2">
    <source>
        <dbReference type="ARBA" id="ARBA00023125"/>
    </source>
</evidence>
<dbReference type="PROSITE" id="PS50949">
    <property type="entry name" value="HTH_GNTR"/>
    <property type="match status" value="1"/>
</dbReference>
<evidence type="ECO:0000313" key="8">
    <source>
        <dbReference type="Proteomes" id="UP001183604"/>
    </source>
</evidence>
<dbReference type="RefSeq" id="WP_270123492.1">
    <property type="nucleotide sequence ID" value="NZ_BAAAOM010000001.1"/>
</dbReference>
<evidence type="ECO:0000313" key="7">
    <source>
        <dbReference type="Proteomes" id="UP001145799"/>
    </source>
</evidence>
<sequence length="246" mass="27533">MSGYTALPDMEGPLAARVYVALRADLMAGRYEPGKRLGEERLAGNYGVSRTPVREALSRLSADGLVSREVDGLYPYRPRIDQLNDLYEVRLTLELRGLARAASDPEVRHDADLLGPELERWYRLREAPPGPDAGFVESDERYHLTLLAASGNVQLAESLKVVNNRIRPARMFDYFTAERMADTIEEHIAIAEGALEGRYEEATSILTRHIETSRSIVVGRAEAALTWAHLANAVRPLTVPPHRFRE</sequence>
<dbReference type="PANTHER" id="PTHR43537:SF45">
    <property type="entry name" value="GNTR FAMILY REGULATORY PROTEIN"/>
    <property type="match status" value="1"/>
</dbReference>
<dbReference type="Gene3D" id="1.10.10.10">
    <property type="entry name" value="Winged helix-like DNA-binding domain superfamily/Winged helix DNA-binding domain"/>
    <property type="match status" value="1"/>
</dbReference>
<dbReference type="InterPro" id="IPR008920">
    <property type="entry name" value="TF_FadR/GntR_C"/>
</dbReference>
<dbReference type="AlphaFoldDB" id="A0A9X3SVS9"/>
<accession>A0A9X3SVS9</accession>
<name>A0A9X3SVS9_9ACTN</name>
<reference evidence="6 8" key="2">
    <citation type="submission" date="2023-07" db="EMBL/GenBank/DDBJ databases">
        <title>Sequencing the genomes of 1000 actinobacteria strains.</title>
        <authorList>
            <person name="Klenk H.-P."/>
        </authorList>
    </citation>
    <scope>NUCLEOTIDE SEQUENCE [LARGE SCALE GENOMIC DNA]</scope>
    <source>
        <strain evidence="6 8">DSM 44724</strain>
    </source>
</reference>
<feature type="domain" description="HTH gntR-type" evidence="4">
    <location>
        <begin position="12"/>
        <end position="78"/>
    </location>
</feature>
<keyword evidence="3" id="KW-0804">Transcription</keyword>
<dbReference type="SUPFAM" id="SSF46785">
    <property type="entry name" value="Winged helix' DNA-binding domain"/>
    <property type="match status" value="1"/>
</dbReference>
<reference evidence="5" key="1">
    <citation type="submission" date="2022-12" db="EMBL/GenBank/DDBJ databases">
        <title>Gycomyces niveus sp.nov., a novel actinomycete isolated from soil in Shouguang.</title>
        <authorList>
            <person name="Yang X."/>
        </authorList>
    </citation>
    <scope>NUCLEOTIDE SEQUENCE</scope>
    <source>
        <strain evidence="5">DSM 44724</strain>
    </source>
</reference>
<evidence type="ECO:0000256" key="1">
    <source>
        <dbReference type="ARBA" id="ARBA00023015"/>
    </source>
</evidence>
<dbReference type="Proteomes" id="UP001183604">
    <property type="component" value="Unassembled WGS sequence"/>
</dbReference>
<dbReference type="EMBL" id="JAVDYD010000001">
    <property type="protein sequence ID" value="MDR7341526.1"/>
    <property type="molecule type" value="Genomic_DNA"/>
</dbReference>
<dbReference type="EMBL" id="JAPZVQ010000012">
    <property type="protein sequence ID" value="MDA1387000.1"/>
    <property type="molecule type" value="Genomic_DNA"/>
</dbReference>
<comment type="caution">
    <text evidence="5">The sequence shown here is derived from an EMBL/GenBank/DDBJ whole genome shotgun (WGS) entry which is preliminary data.</text>
</comment>
<dbReference type="SMART" id="SM00895">
    <property type="entry name" value="FCD"/>
    <property type="match status" value="1"/>
</dbReference>
<dbReference type="GO" id="GO:0003700">
    <property type="term" value="F:DNA-binding transcription factor activity"/>
    <property type="evidence" value="ECO:0007669"/>
    <property type="project" value="InterPro"/>
</dbReference>
<dbReference type="InterPro" id="IPR036388">
    <property type="entry name" value="WH-like_DNA-bd_sf"/>
</dbReference>
<organism evidence="5 7">
    <name type="scientific">Glycomyces lechevalierae</name>
    <dbReference type="NCBI Taxonomy" id="256034"/>
    <lineage>
        <taxon>Bacteria</taxon>
        <taxon>Bacillati</taxon>
        <taxon>Actinomycetota</taxon>
        <taxon>Actinomycetes</taxon>
        <taxon>Glycomycetales</taxon>
        <taxon>Glycomycetaceae</taxon>
        <taxon>Glycomyces</taxon>
    </lineage>
</organism>
<protein>
    <submittedName>
        <fullName evidence="5 6">GntR family transcriptional regulator</fullName>
    </submittedName>
</protein>
<dbReference type="CDD" id="cd07377">
    <property type="entry name" value="WHTH_GntR"/>
    <property type="match status" value="1"/>
</dbReference>
<gene>
    <name evidence="6" type="ORF">J2S69_005245</name>
    <name evidence="5" type="ORF">O2L01_18525</name>
</gene>
<dbReference type="PRINTS" id="PR00035">
    <property type="entry name" value="HTHGNTR"/>
</dbReference>
<evidence type="ECO:0000256" key="3">
    <source>
        <dbReference type="ARBA" id="ARBA00023163"/>
    </source>
</evidence>
<evidence type="ECO:0000313" key="6">
    <source>
        <dbReference type="EMBL" id="MDR7341526.1"/>
    </source>
</evidence>
<dbReference type="InterPro" id="IPR000524">
    <property type="entry name" value="Tscrpt_reg_HTH_GntR"/>
</dbReference>
<dbReference type="InterPro" id="IPR036390">
    <property type="entry name" value="WH_DNA-bd_sf"/>
</dbReference>
<dbReference type="GO" id="GO:0003677">
    <property type="term" value="F:DNA binding"/>
    <property type="evidence" value="ECO:0007669"/>
    <property type="project" value="UniProtKB-KW"/>
</dbReference>
<dbReference type="PANTHER" id="PTHR43537">
    <property type="entry name" value="TRANSCRIPTIONAL REGULATOR, GNTR FAMILY"/>
    <property type="match status" value="1"/>
</dbReference>
<evidence type="ECO:0000259" key="4">
    <source>
        <dbReference type="PROSITE" id="PS50949"/>
    </source>
</evidence>
<dbReference type="Gene3D" id="1.20.120.530">
    <property type="entry name" value="GntR ligand-binding domain-like"/>
    <property type="match status" value="1"/>
</dbReference>